<sequence>MPARLARRETGVALISVLLIIVVLAAVGAFMLVAVDRNTELRVGFQKNVAGLNAAEAGLNAGAAQVQ</sequence>
<dbReference type="Proteomes" id="UP000320393">
    <property type="component" value="Unassembled WGS sequence"/>
</dbReference>
<keyword evidence="1" id="KW-0472">Membrane</keyword>
<gene>
    <name evidence="2" type="ORF">E6H02_10730</name>
</gene>
<protein>
    <submittedName>
        <fullName evidence="2">Uncharacterized protein</fullName>
    </submittedName>
</protein>
<dbReference type="EMBL" id="VBAM01000439">
    <property type="protein sequence ID" value="TMJ07925.1"/>
    <property type="molecule type" value="Genomic_DNA"/>
</dbReference>
<feature type="transmembrane region" description="Helical" evidence="1">
    <location>
        <begin position="12"/>
        <end position="35"/>
    </location>
</feature>
<evidence type="ECO:0000313" key="2">
    <source>
        <dbReference type="EMBL" id="TMJ07925.1"/>
    </source>
</evidence>
<accession>A0A537LIU4</accession>
<comment type="caution">
    <text evidence="2">The sequence shown here is derived from an EMBL/GenBank/DDBJ whole genome shotgun (WGS) entry which is preliminary data.</text>
</comment>
<keyword evidence="1" id="KW-0812">Transmembrane</keyword>
<proteinExistence type="predicted"/>
<organism evidence="2 3">
    <name type="scientific">Candidatus Segetimicrobium genomatis</name>
    <dbReference type="NCBI Taxonomy" id="2569760"/>
    <lineage>
        <taxon>Bacteria</taxon>
        <taxon>Bacillati</taxon>
        <taxon>Candidatus Sysuimicrobiota</taxon>
        <taxon>Candidatus Sysuimicrobiia</taxon>
        <taxon>Candidatus Sysuimicrobiales</taxon>
        <taxon>Candidatus Segetimicrobiaceae</taxon>
        <taxon>Candidatus Segetimicrobium</taxon>
    </lineage>
</organism>
<keyword evidence="1" id="KW-1133">Transmembrane helix</keyword>
<dbReference type="AlphaFoldDB" id="A0A537LIU4"/>
<feature type="non-terminal residue" evidence="2">
    <location>
        <position position="67"/>
    </location>
</feature>
<reference evidence="2 3" key="1">
    <citation type="journal article" date="2019" name="Nat. Microbiol.">
        <title>Mediterranean grassland soil C-N compound turnover is dependent on rainfall and depth, and is mediated by genomically divergent microorganisms.</title>
        <authorList>
            <person name="Diamond S."/>
            <person name="Andeer P.F."/>
            <person name="Li Z."/>
            <person name="Crits-Christoph A."/>
            <person name="Burstein D."/>
            <person name="Anantharaman K."/>
            <person name="Lane K.R."/>
            <person name="Thomas B.C."/>
            <person name="Pan C."/>
            <person name="Northen T.R."/>
            <person name="Banfield J.F."/>
        </authorList>
    </citation>
    <scope>NUCLEOTIDE SEQUENCE [LARGE SCALE GENOMIC DNA]</scope>
    <source>
        <strain evidence="2">NP_5</strain>
    </source>
</reference>
<evidence type="ECO:0000313" key="3">
    <source>
        <dbReference type="Proteomes" id="UP000320393"/>
    </source>
</evidence>
<evidence type="ECO:0000256" key="1">
    <source>
        <dbReference type="SAM" id="Phobius"/>
    </source>
</evidence>
<name>A0A537LIU4_9BACT</name>